<dbReference type="EMBL" id="CP016808">
    <property type="protein sequence ID" value="ANY68786.1"/>
    <property type="molecule type" value="Genomic_DNA"/>
</dbReference>
<name>A0A1B2DM50_9BACL</name>
<evidence type="ECO:0000313" key="1">
    <source>
        <dbReference type="EMBL" id="ANY68786.1"/>
    </source>
</evidence>
<sequence length="92" mass="11324">MWFLAMKQLKRILTVMLMRQTILQKWKAPPFIDYDDCLMVISEIMETKIIYMMEKRKFIIDFYNTAISSSRFKQYRVDDRYTLQKKLPRATR</sequence>
<gene>
    <name evidence="1" type="ORF">BBD42_21670</name>
</gene>
<proteinExistence type="predicted"/>
<dbReference type="AlphaFoldDB" id="A0A1B2DM50"/>
<accession>A0A1B2DM50</accession>
<organism evidence="1">
    <name type="scientific">Paenibacillus sp. BIHB 4019</name>
    <dbReference type="NCBI Taxonomy" id="1870819"/>
    <lineage>
        <taxon>Bacteria</taxon>
        <taxon>Bacillati</taxon>
        <taxon>Bacillota</taxon>
        <taxon>Bacilli</taxon>
        <taxon>Bacillales</taxon>
        <taxon>Paenibacillaceae</taxon>
        <taxon>Paenibacillus</taxon>
    </lineage>
</organism>
<protein>
    <submittedName>
        <fullName evidence="1">Uncharacterized protein</fullName>
    </submittedName>
</protein>
<reference evidence="1" key="1">
    <citation type="submission" date="2016-08" db="EMBL/GenBank/DDBJ databases">
        <title>Complete Genome Seqeunce of Paenibacillus sp. BIHB 4019 from tea rhizoplane.</title>
        <authorList>
            <person name="Thakur R."/>
            <person name="Swarnkar M.K."/>
            <person name="Gulati A."/>
        </authorList>
    </citation>
    <scope>NUCLEOTIDE SEQUENCE [LARGE SCALE GENOMIC DNA]</scope>
    <source>
        <strain evidence="1">BIHB4019</strain>
    </source>
</reference>